<dbReference type="Gene3D" id="2.40.30.100">
    <property type="entry name" value="AF2212/PG0164-like"/>
    <property type="match status" value="1"/>
</dbReference>
<dbReference type="RefSeq" id="WP_130419131.1">
    <property type="nucleotide sequence ID" value="NZ_SHKW01000001.1"/>
</dbReference>
<comment type="caution">
    <text evidence="1">The sequence shown here is derived from an EMBL/GenBank/DDBJ whole genome shotgun (WGS) entry which is preliminary data.</text>
</comment>
<evidence type="ECO:0000313" key="2">
    <source>
        <dbReference type="Proteomes" id="UP000292958"/>
    </source>
</evidence>
<gene>
    <name evidence="1" type="ORF">BDD14_2679</name>
</gene>
<organism evidence="1 2">
    <name type="scientific">Edaphobacter modestus</name>
    <dbReference type="NCBI Taxonomy" id="388466"/>
    <lineage>
        <taxon>Bacteria</taxon>
        <taxon>Pseudomonadati</taxon>
        <taxon>Acidobacteriota</taxon>
        <taxon>Terriglobia</taxon>
        <taxon>Terriglobales</taxon>
        <taxon>Acidobacteriaceae</taxon>
        <taxon>Edaphobacter</taxon>
    </lineage>
</organism>
<dbReference type="InterPro" id="IPR015018">
    <property type="entry name" value="DUF1905"/>
</dbReference>
<sequence>MAGQVKRFRAVLEPLPGGLGWIIARIPFDVAKAWKKMVRLRVKVEVGGEIFRTSLFSDSTHGGHFVLVNKKMQKAAGVRLGGMIDLAVEPDLEEREIEAPAELEKLFKKEKALAKWYSKLSDAIRRDIARTIAEVKSSEARQRRVEQMAERMLLAMEGEKVLPPILDVAFRRHPSARRGWEALTEVQRRGHLLGVFYYQSPEAREKRAGKVVEDCLRVAEAKRQGS</sequence>
<dbReference type="AlphaFoldDB" id="A0A4Q7YTT7"/>
<proteinExistence type="predicted"/>
<name>A0A4Q7YTT7_9BACT</name>
<protein>
    <submittedName>
        <fullName evidence="1">Bacteriocin resistance YdeI/OmpD-like protein</fullName>
    </submittedName>
</protein>
<accession>A0A4Q7YTT7</accession>
<dbReference type="SUPFAM" id="SSF141694">
    <property type="entry name" value="AF2212/PG0164-like"/>
    <property type="match status" value="1"/>
</dbReference>
<evidence type="ECO:0000313" key="1">
    <source>
        <dbReference type="EMBL" id="RZU41177.1"/>
    </source>
</evidence>
<dbReference type="Pfam" id="PF08922">
    <property type="entry name" value="DUF1905"/>
    <property type="match status" value="1"/>
</dbReference>
<dbReference type="OrthoDB" id="116808at2"/>
<dbReference type="EMBL" id="SHKW01000001">
    <property type="protein sequence ID" value="RZU41177.1"/>
    <property type="molecule type" value="Genomic_DNA"/>
</dbReference>
<keyword evidence="2" id="KW-1185">Reference proteome</keyword>
<reference evidence="1 2" key="1">
    <citation type="submission" date="2019-02" db="EMBL/GenBank/DDBJ databases">
        <title>Genomic Encyclopedia of Archaeal and Bacterial Type Strains, Phase II (KMG-II): from individual species to whole genera.</title>
        <authorList>
            <person name="Goeker M."/>
        </authorList>
    </citation>
    <scope>NUCLEOTIDE SEQUENCE [LARGE SCALE GENOMIC DNA]</scope>
    <source>
        <strain evidence="1 2">DSM 18101</strain>
    </source>
</reference>
<dbReference type="Pfam" id="PF13376">
    <property type="entry name" value="OmdA"/>
    <property type="match status" value="2"/>
</dbReference>
<dbReference type="InterPro" id="IPR037079">
    <property type="entry name" value="AF2212/PG0164-like_sf"/>
</dbReference>
<dbReference type="Proteomes" id="UP000292958">
    <property type="component" value="Unassembled WGS sequence"/>
</dbReference>